<feature type="region of interest" description="Disordered" evidence="2">
    <location>
        <begin position="63"/>
        <end position="110"/>
    </location>
</feature>
<keyword evidence="1" id="KW-0862">Zinc</keyword>
<dbReference type="VEuPathDB" id="TriTrypDB:LDHU3_03.0910"/>
<evidence type="ECO:0000313" key="5">
    <source>
        <dbReference type="Proteomes" id="UP000318447"/>
    </source>
</evidence>
<gene>
    <name evidence="4" type="ORF">CGC21_30125</name>
</gene>
<accession>A0A504XJD1</accession>
<evidence type="ECO:0000259" key="3">
    <source>
        <dbReference type="PROSITE" id="PS52013"/>
    </source>
</evidence>
<dbReference type="VEuPathDB" id="TriTrypDB:LdBPK_013370.1"/>
<sequence>MTDTAAPRQVACQGCSTQTTTAFQCPLCQAEATADCGFFCTQECFAKNWLKHRNTLHKSGVVRKTKRMPADAAAAAPAGTTEKGRQARGGKRSRAGDEAASGTGKDTCADKKAAAGGTLAPWPPLPNAAVCKKNNWAQVTPELPLDVPRAVVRPVVTEAAKGSAEQPLQRCMWPAMLAAAQYVALSAQRNAAPSAVQVLVVAGDVQSAHAFAWAARCVGLAGTLQLAVSEQPAQSSVAAATKNSSSNTASTAAATAASPSRYFTSHRCIVIATSAVVRASALARTSSSTAVSGAASLWLTGAPSHSLLVTLPDVVDAEDLQGVQTRAVFFTGPAGPTSDDAAKDDGNDGVVSYTYTSLEVLCEDRQPLCWKPAALSAPGSSTPSSSTAGNGGAAAAAASCLDDEVCTCFANGDMAAALQRLVRCYQHQPGHLESKLYYTLCCNWGAASLVHAHHRLAYVARFLCDRSVRFEAPKNATLADAALRAIAAVCRLLPRMADIEAEAAAAAANASGQEGASDAANKSKKRRLHKSEVAAAAPYAPSLASTTRPTPVVASGVSAPSAQEVARYANYYTHLPNLQLQATVCHLHPIASPAVLDTFAMAWGLYRYLPGPSSLDGADHARSAAVHRVRQRFTAKLDSANGVFYVILMHLIYDAVGPYSLPVDEVNRRLQWDLTLAHDAGSLEAYLRCCGLLVADDGLLLPTSSKQRVRKMKKGGRAASVPAVLSSRLKGSRETTQSRTEQLRCFAVKSMAGTAGAAAVASSGNYGVIELPWKTFPITGERQRQVARLHQAAVEELLMAMPRVPRPMYIGDVGNLIGKWMHFNSRFDGTLGVNLQAFLEQHPEAFKVLDNIVTRRTAGKTEQLLTGQRLSKSGGKGIVELPARARKKRAIKEFNKERFNRNYKSIDPSARVPGYIKRGPRRIKGRGKKANKHNERSFLRNLIPMRVYSSGPPSIYLRHAFLNQDRLIRRFLGALETVPLPSLPRMLLAEGFQRMLEGDVPQRELRELFEDAEVECRKMLLHMDVSKGGHRRYHDSHADPRDQETWHAVRHDPLRRLLAHELRAACSHYARLMAVSSSPYVPAAVIVRTIIASDVRTDNFLVKMTLAFERHPRNVETGERVGEAMPPVVEELMKELLLLERDAFGCFRFDPRGDNHHLVHSLKLADMTKTPRSFSIMRDPLMKRYGNYRVECEEVHKGRWNQYKVHCGPEDHRIDPALPLFESVVATDPITGGALNMLVHYDEPICLRHKHSSREEKGNFGHTEVFELAMDVTNRTFWERYFLDR</sequence>
<dbReference type="GO" id="GO:0008270">
    <property type="term" value="F:zinc ion binding"/>
    <property type="evidence" value="ECO:0007669"/>
    <property type="project" value="UniProtKB-KW"/>
</dbReference>
<dbReference type="Pfam" id="PF15801">
    <property type="entry name" value="zf-C6H2"/>
    <property type="match status" value="1"/>
</dbReference>
<reference evidence="5" key="1">
    <citation type="submission" date="2019-02" db="EMBL/GenBank/DDBJ databases">
        <title>FDA dAtabase for Regulatory Grade micrObial Sequences (FDA-ARGOS): Supporting development and validation of Infectious Disease Dx tests.</title>
        <authorList>
            <person name="Duncan R."/>
            <person name="Fisher C."/>
            <person name="Tallon L."/>
            <person name="Sadzewicz L."/>
            <person name="Sengamalay N."/>
            <person name="Ott S."/>
            <person name="Godinez A."/>
            <person name="Nagaraj S."/>
            <person name="Vavikolanu K."/>
            <person name="Nadendla S."/>
            <person name="Aluvathingal J."/>
            <person name="Sichtig H."/>
        </authorList>
    </citation>
    <scope>NUCLEOTIDE SEQUENCE [LARGE SCALE GENOMIC DNA]</scope>
    <source>
        <strain evidence="5">FDAARGOS_361</strain>
    </source>
</reference>
<comment type="caution">
    <text evidence="4">The sequence shown here is derived from an EMBL/GenBank/DDBJ whole genome shotgun (WGS) entry which is preliminary data.</text>
</comment>
<keyword evidence="1" id="KW-0863">Zinc-finger</keyword>
<evidence type="ECO:0000256" key="2">
    <source>
        <dbReference type="SAM" id="MobiDB-lite"/>
    </source>
</evidence>
<dbReference type="VEuPathDB" id="TriTrypDB:LdCL_030013500"/>
<dbReference type="Proteomes" id="UP000318447">
    <property type="component" value="Unassembled WGS sequence"/>
</dbReference>
<dbReference type="VEuPathDB" id="TriTrypDB:LdCL_030013400"/>
<dbReference type="VEuPathDB" id="TriTrypDB:LDHU3_03.0920"/>
<comment type="similarity">
    <text evidence="1">Belongs to the peptidase M24A family. Methionine aminopeptidase type 1 subfamily.</text>
</comment>
<evidence type="ECO:0000256" key="1">
    <source>
        <dbReference type="PROSITE-ProRule" id="PRU01357"/>
    </source>
</evidence>
<dbReference type="InterPro" id="IPR031615">
    <property type="entry name" value="Zfn-C6H2"/>
</dbReference>
<keyword evidence="1" id="KW-0479">Metal-binding</keyword>
<feature type="domain" description="C6H2-type" evidence="3">
    <location>
        <begin position="9"/>
        <end position="64"/>
    </location>
</feature>
<evidence type="ECO:0000313" key="4">
    <source>
        <dbReference type="EMBL" id="TPP45047.1"/>
    </source>
</evidence>
<dbReference type="EMBL" id="RHLC01000043">
    <property type="protein sequence ID" value="TPP45047.1"/>
    <property type="molecule type" value="Genomic_DNA"/>
</dbReference>
<name>A0A504XJD1_LEIDO</name>
<proteinExistence type="inferred from homology"/>
<protein>
    <recommendedName>
        <fullName evidence="3">C6H2-type domain-containing protein</fullName>
    </recommendedName>
</protein>
<dbReference type="PROSITE" id="PS52013">
    <property type="entry name" value="ZF_C6H2"/>
    <property type="match status" value="1"/>
</dbReference>
<dbReference type="VEuPathDB" id="TriTrypDB:LdBPK_013360.1"/>
<organism evidence="4 5">
    <name type="scientific">Leishmania donovani</name>
    <dbReference type="NCBI Taxonomy" id="5661"/>
    <lineage>
        <taxon>Eukaryota</taxon>
        <taxon>Discoba</taxon>
        <taxon>Euglenozoa</taxon>
        <taxon>Kinetoplastea</taxon>
        <taxon>Metakinetoplastina</taxon>
        <taxon>Trypanosomatida</taxon>
        <taxon>Trypanosomatidae</taxon>
        <taxon>Leishmaniinae</taxon>
        <taxon>Leishmania</taxon>
    </lineage>
</organism>